<evidence type="ECO:0000313" key="2">
    <source>
        <dbReference type="Proteomes" id="UP000264051"/>
    </source>
</evidence>
<dbReference type="Proteomes" id="UP000264051">
    <property type="component" value="Segment"/>
</dbReference>
<reference evidence="2" key="1">
    <citation type="submission" date="2018-07" db="EMBL/GenBank/DDBJ databases">
        <authorList>
            <person name="Byford A.D."/>
            <person name="Nguyen L.Q."/>
            <person name="Alvarez I.A."/>
            <person name="Bhandari M."/>
            <person name="Desselle J.R."/>
            <person name="Duong Q.-N.N."/>
            <person name="Dupree A.F."/>
            <person name="Feroben K.E."/>
            <person name="Garrison M.E."/>
            <person name="Higginbotham J.L."/>
            <person name="Hunter C.W."/>
            <person name="Knight B.A."/>
            <person name="Lee J.A."/>
            <person name="Lewis I.C."/>
            <person name="Long E.L."/>
            <person name="Rimal A."/>
            <person name="Sinnasone S."/>
            <person name="Tandukar J."/>
            <person name="Willis C.E."/>
            <person name="Nguyen A.V."/>
            <person name="Hancock A.M."/>
            <person name="Dicus A.P."/>
            <person name="Gallien G.E."/>
            <person name="Weidemeier A.M.D."/>
            <person name="Gissendanner C.R."/>
            <person name="Findley A.M."/>
            <person name="Bollivar D.W."/>
            <person name="Garlena R.A."/>
            <person name="Russell D.A."/>
            <person name="Pope W.H."/>
            <person name="Jacobs-Sera D."/>
            <person name="Hatfull G.F."/>
        </authorList>
    </citation>
    <scope>NUCLEOTIDE SEQUENCE [LARGE SCALE GENOMIC DNA]</scope>
</reference>
<dbReference type="GeneID" id="63911582"/>
<accession>A0A385D0L5</accession>
<name>A0A385D0L5_9CAUD</name>
<proteinExistence type="predicted"/>
<dbReference type="KEGG" id="vg:63911582"/>
<dbReference type="EMBL" id="MH697580">
    <property type="protein sequence ID" value="AXQ51892.1"/>
    <property type="molecule type" value="Genomic_DNA"/>
</dbReference>
<protein>
    <submittedName>
        <fullName evidence="1">Uncharacterized protein</fullName>
    </submittedName>
</protein>
<dbReference type="RefSeq" id="YP_010050845.1">
    <property type="nucleotide sequence ID" value="NC_054434.1"/>
</dbReference>
<sequence length="99" mass="11058">MADDSIPEPTLQADEIRVEIILHGGERYVARYFVPALMSDDQAYSRAFILENSADAVMRSATDKVREALGVPSRAEQAKRDHEARVRALRTQRAPGGYL</sequence>
<evidence type="ECO:0000313" key="1">
    <source>
        <dbReference type="EMBL" id="AXQ51892.1"/>
    </source>
</evidence>
<keyword evidence="2" id="KW-1185">Reference proteome</keyword>
<gene>
    <name evidence="1" type="primary">56</name>
    <name evidence="1" type="ORF">SEA_CATFISH_56</name>
</gene>
<organism evidence="1 2">
    <name type="scientific">Gordonia phage Catfish</name>
    <dbReference type="NCBI Taxonomy" id="2301538"/>
    <lineage>
        <taxon>Viruses</taxon>
        <taxon>Duplodnaviria</taxon>
        <taxon>Heunggongvirae</taxon>
        <taxon>Uroviricota</taxon>
        <taxon>Caudoviricetes</taxon>
        <taxon>Ruthgordonvirinae</taxon>
        <taxon>Catfishvirus</taxon>
        <taxon>Catfishvirus catfish</taxon>
    </lineage>
</organism>